<keyword evidence="2" id="KW-1185">Reference proteome</keyword>
<dbReference type="RefSeq" id="WP_087941346.1">
    <property type="nucleotide sequence ID" value="NZ_FNAC01000065.1"/>
</dbReference>
<dbReference type="STRING" id="686796.SAMN04488104_106512"/>
<evidence type="ECO:0000313" key="2">
    <source>
        <dbReference type="Proteomes" id="UP000199060"/>
    </source>
</evidence>
<name>A0A1G6XRY5_9BACT</name>
<dbReference type="AlphaFoldDB" id="A0A1G6XRY5"/>
<dbReference type="OrthoDB" id="645138at2"/>
<dbReference type="EMBL" id="FNAC01000065">
    <property type="protein sequence ID" value="SDD80741.1"/>
    <property type="molecule type" value="Genomic_DNA"/>
</dbReference>
<reference evidence="2" key="1">
    <citation type="submission" date="2016-10" db="EMBL/GenBank/DDBJ databases">
        <authorList>
            <person name="Varghese N."/>
            <person name="Submissions S."/>
        </authorList>
    </citation>
    <scope>NUCLEOTIDE SEQUENCE [LARGE SCALE GENOMIC DNA]</scope>
    <source>
        <strain evidence="2">DSM 23095</strain>
    </source>
</reference>
<dbReference type="Proteomes" id="UP000199060">
    <property type="component" value="Unassembled WGS sequence"/>
</dbReference>
<gene>
    <name evidence="1" type="ORF">SAMN04488104_106512</name>
</gene>
<evidence type="ECO:0000313" key="1">
    <source>
        <dbReference type="EMBL" id="SDD80741.1"/>
    </source>
</evidence>
<accession>A0A1G6XRY5</accession>
<sequence>MAKQTGVITLTGRVGRLSFYKTKDGYLAREKGGVSRSRILNDPRFARTRENIREFTDNAQSSKLFRDAIRPVISKIGDRRLAQRLTQTLMQVLKSDELNVRGERKVRDGDWSLLQDMELNQGSSLGSTLFFELQAVDTASSWDLALPAFVPQDMVAVPSGASHFKIAVTAVGLDFESGTRTVVTDSTSVLSVLDESPAQTLSVDKTALTGTHYAFMVSVEFIQIVNGSEYSINNGAHNAAKIMGASTAV</sequence>
<organism evidence="1 2">
    <name type="scientific">Algoriphagus faecimaris</name>
    <dbReference type="NCBI Taxonomy" id="686796"/>
    <lineage>
        <taxon>Bacteria</taxon>
        <taxon>Pseudomonadati</taxon>
        <taxon>Bacteroidota</taxon>
        <taxon>Cytophagia</taxon>
        <taxon>Cytophagales</taxon>
        <taxon>Cyclobacteriaceae</taxon>
        <taxon>Algoriphagus</taxon>
    </lineage>
</organism>
<protein>
    <submittedName>
        <fullName evidence="1">Uncharacterized protein</fullName>
    </submittedName>
</protein>
<proteinExistence type="predicted"/>